<evidence type="ECO:0000313" key="3">
    <source>
        <dbReference type="Proteomes" id="UP000343317"/>
    </source>
</evidence>
<name>A0A5E4YC38_9BURK</name>
<feature type="compositionally biased region" description="Low complexity" evidence="1">
    <location>
        <begin position="78"/>
        <end position="87"/>
    </location>
</feature>
<accession>A0A5E4YC38</accession>
<organism evidence="2 3">
    <name type="scientific">Pandoraea horticolens</name>
    <dbReference type="NCBI Taxonomy" id="2508298"/>
    <lineage>
        <taxon>Bacteria</taxon>
        <taxon>Pseudomonadati</taxon>
        <taxon>Pseudomonadota</taxon>
        <taxon>Betaproteobacteria</taxon>
        <taxon>Burkholderiales</taxon>
        <taxon>Burkholderiaceae</taxon>
        <taxon>Pandoraea</taxon>
    </lineage>
</organism>
<feature type="compositionally biased region" description="Polar residues" evidence="1">
    <location>
        <begin position="132"/>
        <end position="149"/>
    </location>
</feature>
<feature type="region of interest" description="Disordered" evidence="1">
    <location>
        <begin position="102"/>
        <end position="149"/>
    </location>
</feature>
<gene>
    <name evidence="2" type="ORF">PHO31112_04410</name>
</gene>
<evidence type="ECO:0000313" key="2">
    <source>
        <dbReference type="EMBL" id="VVE46022.1"/>
    </source>
</evidence>
<dbReference type="Proteomes" id="UP000343317">
    <property type="component" value="Unassembled WGS sequence"/>
</dbReference>
<keyword evidence="3" id="KW-1185">Reference proteome</keyword>
<reference evidence="2 3" key="1">
    <citation type="submission" date="2019-08" db="EMBL/GenBank/DDBJ databases">
        <authorList>
            <person name="Peeters C."/>
        </authorList>
    </citation>
    <scope>NUCLEOTIDE SEQUENCE [LARGE SCALE GENOMIC DNA]</scope>
    <source>
        <strain evidence="2 3">LMG 31112</strain>
    </source>
</reference>
<sequence length="441" mass="46416">MYPISGPGAPRSQLPVMPPTPAQPTPSTSTGPQSSSLGVNVHEVRQADGGSRMPPGLGQLPPPLRTITDAGQAPGNVSQSTSTSTQPTTVGVNVCLVHQADPTGEQTEPPIRAGALAGMPSSSAQRPLAPRNTGNHPEQRSGNAISATQRSASDAMLRQWRALGRAGIEAAGGLNGLVRLGEDQLYPDRRVGITDAMLRQWATLGHAGIEAAGGLNGLARRDNVSVGALRTYLRADGTLTQRGEDQLYPDRRVVITDAMLRQWATLGRAGIEAAGGLNGLARRDNVSVGALRNYLRADGTLTQRGEDQLYPDRRVGITDAMVRQWATLGRAGIETAGGLNGLAGQYGVSVATLRTYLRADGTLTQRGEDRLDPGGPVGIIDAMVRQWATLGRAGIEAAGGLNGLARQYNVSVTTLRTYLRADGTLTQRGENRLREAGTRPM</sequence>
<dbReference type="EMBL" id="CABPSM010000016">
    <property type="protein sequence ID" value="VVE46022.1"/>
    <property type="molecule type" value="Genomic_DNA"/>
</dbReference>
<dbReference type="AlphaFoldDB" id="A0A5E4YC38"/>
<feature type="compositionally biased region" description="Low complexity" evidence="1">
    <location>
        <begin position="25"/>
        <end position="36"/>
    </location>
</feature>
<proteinExistence type="predicted"/>
<protein>
    <submittedName>
        <fullName evidence="2">Uncharacterized protein</fullName>
    </submittedName>
</protein>
<feature type="region of interest" description="Disordered" evidence="1">
    <location>
        <begin position="1"/>
        <end position="87"/>
    </location>
</feature>
<evidence type="ECO:0000256" key="1">
    <source>
        <dbReference type="SAM" id="MobiDB-lite"/>
    </source>
</evidence>